<evidence type="ECO:0000256" key="7">
    <source>
        <dbReference type="ARBA" id="ARBA00024136"/>
    </source>
</evidence>
<dbReference type="InParanoid" id="A0A1Y1YMK4"/>
<feature type="region of interest" description="Disordered" evidence="9">
    <location>
        <begin position="342"/>
        <end position="361"/>
    </location>
</feature>
<feature type="domain" description="SAM" evidence="10">
    <location>
        <begin position="490"/>
        <end position="548"/>
    </location>
</feature>
<dbReference type="EMBL" id="MCFE01000100">
    <property type="protein sequence ID" value="ORX99247.1"/>
    <property type="molecule type" value="Genomic_DNA"/>
</dbReference>
<evidence type="ECO:0000256" key="8">
    <source>
        <dbReference type="ARBA" id="ARBA00054767"/>
    </source>
</evidence>
<dbReference type="InterPro" id="IPR001660">
    <property type="entry name" value="SAM"/>
</dbReference>
<dbReference type="CDD" id="cd09556">
    <property type="entry name" value="SAM_VTS1_fungal"/>
    <property type="match status" value="1"/>
</dbReference>
<protein>
    <recommendedName>
        <fullName evidence="7">RNA-binding protein VTS1</fullName>
    </recommendedName>
</protein>
<evidence type="ECO:0000259" key="10">
    <source>
        <dbReference type="PROSITE" id="PS50105"/>
    </source>
</evidence>
<evidence type="ECO:0000256" key="5">
    <source>
        <dbReference type="ARBA" id="ARBA00022884"/>
    </source>
</evidence>
<dbReference type="PANTHER" id="PTHR12515:SF5">
    <property type="entry name" value="PROTEIN SMAUG"/>
    <property type="match status" value="1"/>
</dbReference>
<feature type="compositionally biased region" description="Low complexity" evidence="9">
    <location>
        <begin position="403"/>
        <end position="414"/>
    </location>
</feature>
<organism evidence="11 12">
    <name type="scientific">Basidiobolus meristosporus CBS 931.73</name>
    <dbReference type="NCBI Taxonomy" id="1314790"/>
    <lineage>
        <taxon>Eukaryota</taxon>
        <taxon>Fungi</taxon>
        <taxon>Fungi incertae sedis</taxon>
        <taxon>Zoopagomycota</taxon>
        <taxon>Entomophthoromycotina</taxon>
        <taxon>Basidiobolomycetes</taxon>
        <taxon>Basidiobolales</taxon>
        <taxon>Basidiobolaceae</taxon>
        <taxon>Basidiobolus</taxon>
    </lineage>
</organism>
<dbReference type="GO" id="GO:0000289">
    <property type="term" value="P:nuclear-transcribed mRNA poly(A) tail shortening"/>
    <property type="evidence" value="ECO:0007669"/>
    <property type="project" value="TreeGrafter"/>
</dbReference>
<evidence type="ECO:0000313" key="11">
    <source>
        <dbReference type="EMBL" id="ORX99247.1"/>
    </source>
</evidence>
<dbReference type="SMART" id="SM00454">
    <property type="entry name" value="SAM"/>
    <property type="match status" value="1"/>
</dbReference>
<keyword evidence="4" id="KW-0963">Cytoplasm</keyword>
<feature type="region of interest" description="Disordered" evidence="9">
    <location>
        <begin position="370"/>
        <end position="428"/>
    </location>
</feature>
<keyword evidence="12" id="KW-1185">Reference proteome</keyword>
<evidence type="ECO:0000256" key="2">
    <source>
        <dbReference type="ARBA" id="ARBA00004514"/>
    </source>
</evidence>
<name>A0A1Y1YMK4_9FUNG</name>
<feature type="region of interest" description="Disordered" evidence="9">
    <location>
        <begin position="183"/>
        <end position="211"/>
    </location>
</feature>
<dbReference type="PROSITE" id="PS50105">
    <property type="entry name" value="SAM_DOMAIN"/>
    <property type="match status" value="1"/>
</dbReference>
<evidence type="ECO:0000256" key="6">
    <source>
        <dbReference type="ARBA" id="ARBA00024046"/>
    </source>
</evidence>
<comment type="caution">
    <text evidence="11">The sequence shown here is derived from an EMBL/GenBank/DDBJ whole genome shotgun (WGS) entry which is preliminary data.</text>
</comment>
<dbReference type="Pfam" id="PF07647">
    <property type="entry name" value="SAM_2"/>
    <property type="match status" value="1"/>
</dbReference>
<comment type="subcellular location">
    <subcellularLocation>
        <location evidence="1">Cytoplasm</location>
        <location evidence="1">P-body</location>
    </subcellularLocation>
    <subcellularLocation>
        <location evidence="2">Cytoplasm</location>
        <location evidence="2">Cytosol</location>
    </subcellularLocation>
</comment>
<proteinExistence type="inferred from homology"/>
<comment type="function">
    <text evidence="8">RNA-binding protein involved in post-transcriptional regulation through transcript degradation.</text>
</comment>
<dbReference type="InterPro" id="IPR013761">
    <property type="entry name" value="SAM/pointed_sf"/>
</dbReference>
<dbReference type="PANTHER" id="PTHR12515">
    <property type="entry name" value="STERILE ALPHA MOTIF DOMAIN CONTAINING PROTEIN 4-RELATED"/>
    <property type="match status" value="1"/>
</dbReference>
<dbReference type="InterPro" id="IPR050897">
    <property type="entry name" value="SMAUG/VTS1_RNA-bind"/>
</dbReference>
<dbReference type="GO" id="GO:0005829">
    <property type="term" value="C:cytosol"/>
    <property type="evidence" value="ECO:0007669"/>
    <property type="project" value="UniProtKB-SubCell"/>
</dbReference>
<dbReference type="Pfam" id="PF25479">
    <property type="entry name" value="Vts1"/>
    <property type="match status" value="1"/>
</dbReference>
<dbReference type="GO" id="GO:0000932">
    <property type="term" value="C:P-body"/>
    <property type="evidence" value="ECO:0007669"/>
    <property type="project" value="UniProtKB-SubCell"/>
</dbReference>
<evidence type="ECO:0000256" key="9">
    <source>
        <dbReference type="SAM" id="MobiDB-lite"/>
    </source>
</evidence>
<feature type="region of interest" description="Disordered" evidence="9">
    <location>
        <begin position="1"/>
        <end position="26"/>
    </location>
</feature>
<dbReference type="InterPro" id="IPR057327">
    <property type="entry name" value="Vts1_dom"/>
</dbReference>
<gene>
    <name evidence="11" type="ORF">K493DRAFT_313285</name>
</gene>
<keyword evidence="5" id="KW-0694">RNA-binding</keyword>
<dbReference type="InterPro" id="IPR037635">
    <property type="entry name" value="VTS1_SAM"/>
</dbReference>
<evidence type="ECO:0000313" key="12">
    <source>
        <dbReference type="Proteomes" id="UP000193498"/>
    </source>
</evidence>
<dbReference type="AlphaFoldDB" id="A0A1Y1YMK4"/>
<reference evidence="11 12" key="1">
    <citation type="submission" date="2016-07" db="EMBL/GenBank/DDBJ databases">
        <title>Pervasive Adenine N6-methylation of Active Genes in Fungi.</title>
        <authorList>
            <consortium name="DOE Joint Genome Institute"/>
            <person name="Mondo S.J."/>
            <person name="Dannebaum R.O."/>
            <person name="Kuo R.C."/>
            <person name="Labutti K."/>
            <person name="Haridas S."/>
            <person name="Kuo A."/>
            <person name="Salamov A."/>
            <person name="Ahrendt S.R."/>
            <person name="Lipzen A."/>
            <person name="Sullivan W."/>
            <person name="Andreopoulos W.B."/>
            <person name="Clum A."/>
            <person name="Lindquist E."/>
            <person name="Daum C."/>
            <person name="Ramamoorthy G.K."/>
            <person name="Gryganskyi A."/>
            <person name="Culley D."/>
            <person name="Magnuson J.K."/>
            <person name="James T.Y."/>
            <person name="O'Malley M.A."/>
            <person name="Stajich J.E."/>
            <person name="Spatafora J.W."/>
            <person name="Visel A."/>
            <person name="Grigoriev I.V."/>
        </authorList>
    </citation>
    <scope>NUCLEOTIDE SEQUENCE [LARGE SCALE GENOMIC DNA]</scope>
    <source>
        <strain evidence="11 12">CBS 931.73</strain>
    </source>
</reference>
<dbReference type="Gene3D" id="1.10.150.50">
    <property type="entry name" value="Transcription Factor, Ets-1"/>
    <property type="match status" value="1"/>
</dbReference>
<accession>A0A1Y1YMK4</accession>
<dbReference type="OrthoDB" id="2155283at2759"/>
<dbReference type="SUPFAM" id="SSF47769">
    <property type="entry name" value="SAM/Pointed domain"/>
    <property type="match status" value="1"/>
</dbReference>
<sequence>MATQQSLSEALPFQQEKVPDSKQSTDAWTEDLAQYEKKLEEMRSANLDQSFKDELNAIQQWYKTLSDAEKTAAMYSLLQFSTPAQIKFFIVALLQLANKEPLKPALSPEHMGKIEETLKKLTLSNDQEKSSINRASMNAPNIPVGSGATGRSSRRLYDRYSMPAGIPEEAAAFFKSLGQQEDQPVGSSALLDNPEIQPRTQRNSGYYSGRPLSYHEADSSSIFAANSSYGNLAPANNTSRAVGGRSGQRPRSFCGIDALGSSWSINETPTDRPGSAMSEYGPLNVPNWGTSISSSVSSFGERGRTIERPKSAADIDANGLGLFQWRLANSERDSYDNDFKRGMRSNANNSGLTINVPDGYSMSGVNRAPGSAIGRSNYENDLRTPLYSDGGLQSPLQSPMFPPSHTSRPASRPASPAPPGLFPTSWGPEGMKRYIPQGLHNKQFASMTSGFTDTDYRNEAHGHSRLVNNQRSVLKKDSKSQEVVDLELLNDIPAWLRSLRLHKYTPLFEGMKWQDIIQLNDEQLTQKGVAALGARRKMLKVFDAIKEETGL</sequence>
<dbReference type="GO" id="GO:0003729">
    <property type="term" value="F:mRNA binding"/>
    <property type="evidence" value="ECO:0007669"/>
    <property type="project" value="InterPro"/>
</dbReference>
<comment type="subunit">
    <text evidence="6">Monomer. Binds to RNA.</text>
</comment>
<comment type="similarity">
    <text evidence="3">Belongs to the VTS1 family.</text>
</comment>
<dbReference type="Proteomes" id="UP000193498">
    <property type="component" value="Unassembled WGS sequence"/>
</dbReference>
<evidence type="ECO:0000256" key="1">
    <source>
        <dbReference type="ARBA" id="ARBA00004201"/>
    </source>
</evidence>
<evidence type="ECO:0000256" key="3">
    <source>
        <dbReference type="ARBA" id="ARBA00007325"/>
    </source>
</evidence>
<evidence type="ECO:0000256" key="4">
    <source>
        <dbReference type="ARBA" id="ARBA00022490"/>
    </source>
</evidence>